<evidence type="ECO:0000313" key="3">
    <source>
        <dbReference type="EMBL" id="GMH22309.1"/>
    </source>
</evidence>
<dbReference type="PANTHER" id="PTHR31750:SF18">
    <property type="entry name" value="MAGNESIUM DECHELATASE SGRL, CHLOROPLASTIC"/>
    <property type="match status" value="1"/>
</dbReference>
<sequence>MASHCAYAFSPLPSCYNSVNCKLYSAKRSFPLFVSSITHGRAPYQTNTLIFEAARLLGPPARFETSKLKVAFEGEEIENYSRIVPRIYTLSHCDFTANLTLTVSNNISIDKLQGWYSKDDVVAEWKEVKGSICLQVHCYVSGPSLFLDLAAEFRYHIFSKELPLVLQAVLNGDSALFREHQELVDAIVWVYFHSTAPKYNRVECWGPLKDAALVDLDRQERDQIHTMLTANKSRSCHHKSFLQALFTFLLCVAFHSKSTPKD</sequence>
<comment type="similarity">
    <text evidence="1">Belongs to the staygreen family.</text>
</comment>
<dbReference type="Pfam" id="PF12638">
    <property type="entry name" value="Staygreen"/>
    <property type="match status" value="1"/>
</dbReference>
<evidence type="ECO:0000259" key="2">
    <source>
        <dbReference type="Pfam" id="PF12638"/>
    </source>
</evidence>
<name>A0AAD3T4G6_NEPGR</name>
<dbReference type="InterPro" id="IPR024438">
    <property type="entry name" value="Staygreen"/>
</dbReference>
<dbReference type="AlphaFoldDB" id="A0AAD3T4G6"/>
<reference evidence="3" key="1">
    <citation type="submission" date="2023-05" db="EMBL/GenBank/DDBJ databases">
        <title>Nepenthes gracilis genome sequencing.</title>
        <authorList>
            <person name="Fukushima K."/>
        </authorList>
    </citation>
    <scope>NUCLEOTIDE SEQUENCE</scope>
    <source>
        <strain evidence="3">SING2019-196</strain>
    </source>
</reference>
<evidence type="ECO:0000313" key="4">
    <source>
        <dbReference type="Proteomes" id="UP001279734"/>
    </source>
</evidence>
<dbReference type="EMBL" id="BSYO01000024">
    <property type="protein sequence ID" value="GMH22309.1"/>
    <property type="molecule type" value="Genomic_DNA"/>
</dbReference>
<dbReference type="Proteomes" id="UP001279734">
    <property type="component" value="Unassembled WGS sequence"/>
</dbReference>
<comment type="caution">
    <text evidence="3">The sequence shown here is derived from an EMBL/GenBank/DDBJ whole genome shotgun (WGS) entry which is preliminary data.</text>
</comment>
<accession>A0AAD3T4G6</accession>
<feature type="domain" description="Staygreen protein" evidence="2">
    <location>
        <begin position="62"/>
        <end position="211"/>
    </location>
</feature>
<dbReference type="PANTHER" id="PTHR31750">
    <property type="entry name" value="PROTEIN STAY-GREEN 1, CHLOROPLASTIC-RELATED"/>
    <property type="match status" value="1"/>
</dbReference>
<protein>
    <recommendedName>
        <fullName evidence="2">Staygreen protein domain-containing protein</fullName>
    </recommendedName>
</protein>
<organism evidence="3 4">
    <name type="scientific">Nepenthes gracilis</name>
    <name type="common">Slender pitcher plant</name>
    <dbReference type="NCBI Taxonomy" id="150966"/>
    <lineage>
        <taxon>Eukaryota</taxon>
        <taxon>Viridiplantae</taxon>
        <taxon>Streptophyta</taxon>
        <taxon>Embryophyta</taxon>
        <taxon>Tracheophyta</taxon>
        <taxon>Spermatophyta</taxon>
        <taxon>Magnoliopsida</taxon>
        <taxon>eudicotyledons</taxon>
        <taxon>Gunneridae</taxon>
        <taxon>Pentapetalae</taxon>
        <taxon>Caryophyllales</taxon>
        <taxon>Nepenthaceae</taxon>
        <taxon>Nepenthes</taxon>
    </lineage>
</organism>
<gene>
    <name evidence="3" type="ORF">Nepgr_024152</name>
</gene>
<keyword evidence="4" id="KW-1185">Reference proteome</keyword>
<evidence type="ECO:0000256" key="1">
    <source>
        <dbReference type="ARBA" id="ARBA00009234"/>
    </source>
</evidence>
<proteinExistence type="inferred from homology"/>